<dbReference type="Gene3D" id="2.60.40.2250">
    <property type="match status" value="1"/>
</dbReference>
<gene>
    <name evidence="2" type="ORF">GCM10017591_09720</name>
</gene>
<evidence type="ECO:0000313" key="2">
    <source>
        <dbReference type="EMBL" id="GLJ94910.1"/>
    </source>
</evidence>
<dbReference type="Proteomes" id="UP001142291">
    <property type="component" value="Unassembled WGS sequence"/>
</dbReference>
<dbReference type="InterPro" id="IPR038765">
    <property type="entry name" value="Papain-like_cys_pep_sf"/>
</dbReference>
<reference evidence="2" key="1">
    <citation type="journal article" date="2014" name="Int. J. Syst. Evol. Microbiol.">
        <title>Complete genome sequence of Corynebacterium casei LMG S-19264T (=DSM 44701T), isolated from a smear-ripened cheese.</title>
        <authorList>
            <consortium name="US DOE Joint Genome Institute (JGI-PGF)"/>
            <person name="Walter F."/>
            <person name="Albersmeier A."/>
            <person name="Kalinowski J."/>
            <person name="Ruckert C."/>
        </authorList>
    </citation>
    <scope>NUCLEOTIDE SEQUENCE</scope>
    <source>
        <strain evidence="2">VKM Ac-1940</strain>
    </source>
</reference>
<evidence type="ECO:0000259" key="1">
    <source>
        <dbReference type="SMART" id="SM00460"/>
    </source>
</evidence>
<sequence>MGRMQRTVTSHIALNVTETADLVFAIAVADAYAPASESFAATIDGAPLTPTELRDAHGGRLHRLRATPGRLVVDYAATIDGAAEPLGAEDTELLVYGRPSRYAESDALAPTAAAEFDGIDGDAALLTAVSSWVGTQLSYVSGSSLPTDGAVRTLLARRGVCRDYSHLCVALLRARGVPARLVAVYAPGLDPMDFHAVAEAWVDGRWCVVDATTLAPRESLVRVATGRDAADTAFLNVLDGRADLVEMEVTATVDALPADDLDELVSIH</sequence>
<dbReference type="Gene3D" id="3.10.620.30">
    <property type="match status" value="1"/>
</dbReference>
<feature type="domain" description="Transglutaminase-like" evidence="1">
    <location>
        <begin position="153"/>
        <end position="213"/>
    </location>
</feature>
<accession>A0A9W6HKF5</accession>
<comment type="caution">
    <text evidence="2">The sequence shown here is derived from an EMBL/GenBank/DDBJ whole genome shotgun (WGS) entry which is preliminary data.</text>
</comment>
<dbReference type="SMART" id="SM00460">
    <property type="entry name" value="TGc"/>
    <property type="match status" value="1"/>
</dbReference>
<dbReference type="Pfam" id="PF01841">
    <property type="entry name" value="Transglut_core"/>
    <property type="match status" value="1"/>
</dbReference>
<dbReference type="InterPro" id="IPR002931">
    <property type="entry name" value="Transglutaminase-like"/>
</dbReference>
<dbReference type="PANTHER" id="PTHR33490">
    <property type="entry name" value="BLR5614 PROTEIN-RELATED"/>
    <property type="match status" value="1"/>
</dbReference>
<evidence type="ECO:0000313" key="3">
    <source>
        <dbReference type="Proteomes" id="UP001142291"/>
    </source>
</evidence>
<organism evidence="2 3">
    <name type="scientific">Microbacterium dextranolyticum</name>
    <dbReference type="NCBI Taxonomy" id="36806"/>
    <lineage>
        <taxon>Bacteria</taxon>
        <taxon>Bacillati</taxon>
        <taxon>Actinomycetota</taxon>
        <taxon>Actinomycetes</taxon>
        <taxon>Micrococcales</taxon>
        <taxon>Microbacteriaceae</taxon>
        <taxon>Microbacterium</taxon>
    </lineage>
</organism>
<reference evidence="2" key="2">
    <citation type="submission" date="2023-01" db="EMBL/GenBank/DDBJ databases">
        <authorList>
            <person name="Sun Q."/>
            <person name="Evtushenko L."/>
        </authorList>
    </citation>
    <scope>NUCLEOTIDE SEQUENCE</scope>
    <source>
        <strain evidence="2">VKM Ac-1940</strain>
    </source>
</reference>
<dbReference type="SUPFAM" id="SSF54001">
    <property type="entry name" value="Cysteine proteinases"/>
    <property type="match status" value="1"/>
</dbReference>
<dbReference type="EMBL" id="BSER01000007">
    <property type="protein sequence ID" value="GLJ94910.1"/>
    <property type="molecule type" value="Genomic_DNA"/>
</dbReference>
<keyword evidence="3" id="KW-1185">Reference proteome</keyword>
<protein>
    <submittedName>
        <fullName evidence="2">Transglutaminase-like protein</fullName>
    </submittedName>
</protein>
<proteinExistence type="predicted"/>
<dbReference type="PANTHER" id="PTHR33490:SF12">
    <property type="entry name" value="BLL5557 PROTEIN"/>
    <property type="match status" value="1"/>
</dbReference>
<dbReference type="AlphaFoldDB" id="A0A9W6HKF5"/>
<name>A0A9W6HKF5_9MICO</name>